<feature type="compositionally biased region" description="Basic and acidic residues" evidence="1">
    <location>
        <begin position="132"/>
        <end position="156"/>
    </location>
</feature>
<dbReference type="RefSeq" id="WP_012826931.1">
    <property type="nucleotide sequence ID" value="NC_013440.1"/>
</dbReference>
<organism evidence="3 4">
    <name type="scientific">Haliangium ochraceum (strain DSM 14365 / JCM 11303 / SMP-2)</name>
    <dbReference type="NCBI Taxonomy" id="502025"/>
    <lineage>
        <taxon>Bacteria</taxon>
        <taxon>Pseudomonadati</taxon>
        <taxon>Myxococcota</taxon>
        <taxon>Polyangia</taxon>
        <taxon>Haliangiales</taxon>
        <taxon>Kofleriaceae</taxon>
        <taxon>Haliangium</taxon>
    </lineage>
</organism>
<dbReference type="OrthoDB" id="9816293at2"/>
<reference evidence="3 4" key="1">
    <citation type="journal article" date="2010" name="Stand. Genomic Sci.">
        <title>Complete genome sequence of Haliangium ochraceum type strain (SMP-2).</title>
        <authorList>
            <consortium name="US DOE Joint Genome Institute (JGI-PGF)"/>
            <person name="Ivanova N."/>
            <person name="Daum C."/>
            <person name="Lang E."/>
            <person name="Abt B."/>
            <person name="Kopitz M."/>
            <person name="Saunders E."/>
            <person name="Lapidus A."/>
            <person name="Lucas S."/>
            <person name="Glavina Del Rio T."/>
            <person name="Nolan M."/>
            <person name="Tice H."/>
            <person name="Copeland A."/>
            <person name="Cheng J.F."/>
            <person name="Chen F."/>
            <person name="Bruce D."/>
            <person name="Goodwin L."/>
            <person name="Pitluck S."/>
            <person name="Mavromatis K."/>
            <person name="Pati A."/>
            <person name="Mikhailova N."/>
            <person name="Chen A."/>
            <person name="Palaniappan K."/>
            <person name="Land M."/>
            <person name="Hauser L."/>
            <person name="Chang Y.J."/>
            <person name="Jeffries C.D."/>
            <person name="Detter J.C."/>
            <person name="Brettin T."/>
            <person name="Rohde M."/>
            <person name="Goker M."/>
            <person name="Bristow J."/>
            <person name="Markowitz V."/>
            <person name="Eisen J.A."/>
            <person name="Hugenholtz P."/>
            <person name="Kyrpides N.C."/>
            <person name="Klenk H.P."/>
        </authorList>
    </citation>
    <scope>NUCLEOTIDE SEQUENCE [LARGE SCALE GENOMIC DNA]</scope>
    <source>
        <strain evidence="4">DSM 14365 / CIP 107738 / JCM 11303 / AJ 13395 / SMP-2</strain>
    </source>
</reference>
<sequence>MSSPSQKPEPPPLVRGLFLGLGVLCIATAAVGLVLPLIPVTFPTLLAGYFFARSSPRFDRWLTEHRLFGPIIRDWRAGAGFTVRAKVIATIGIVASFVFTGTVAITSTTGRLLLAALALCICAYVISRPTKRPGDAARPESEPEAARPAHGERPAG</sequence>
<dbReference type="Pfam" id="PF04304">
    <property type="entry name" value="DUF454"/>
    <property type="match status" value="1"/>
</dbReference>
<dbReference type="Proteomes" id="UP000001880">
    <property type="component" value="Chromosome"/>
</dbReference>
<dbReference type="PANTHER" id="PTHR35813">
    <property type="entry name" value="INNER MEMBRANE PROTEIN YBAN"/>
    <property type="match status" value="1"/>
</dbReference>
<feature type="transmembrane region" description="Helical" evidence="2">
    <location>
        <begin position="111"/>
        <end position="127"/>
    </location>
</feature>
<keyword evidence="2" id="KW-1133">Transmembrane helix</keyword>
<evidence type="ECO:0008006" key="5">
    <source>
        <dbReference type="Google" id="ProtNLM"/>
    </source>
</evidence>
<dbReference type="PANTHER" id="PTHR35813:SF1">
    <property type="entry name" value="INNER MEMBRANE PROTEIN YBAN"/>
    <property type="match status" value="1"/>
</dbReference>
<dbReference type="eggNOG" id="COG2832">
    <property type="taxonomic scope" value="Bacteria"/>
</dbReference>
<keyword evidence="2" id="KW-0472">Membrane</keyword>
<feature type="transmembrane region" description="Helical" evidence="2">
    <location>
        <begin position="20"/>
        <end position="52"/>
    </location>
</feature>
<gene>
    <name evidence="3" type="ordered locus">Hoch_1774</name>
</gene>
<dbReference type="KEGG" id="hoh:Hoch_1774"/>
<evidence type="ECO:0000313" key="4">
    <source>
        <dbReference type="Proteomes" id="UP000001880"/>
    </source>
</evidence>
<feature type="transmembrane region" description="Helical" evidence="2">
    <location>
        <begin position="83"/>
        <end position="105"/>
    </location>
</feature>
<name>D0LXW8_HALO1</name>
<accession>D0LXW8</accession>
<protein>
    <recommendedName>
        <fullName evidence="5">DUF454 domain-containing protein</fullName>
    </recommendedName>
</protein>
<dbReference type="AlphaFoldDB" id="D0LXW8"/>
<proteinExistence type="predicted"/>
<feature type="region of interest" description="Disordered" evidence="1">
    <location>
        <begin position="131"/>
        <end position="156"/>
    </location>
</feature>
<dbReference type="HOGENOM" id="CLU_113299_2_2_7"/>
<evidence type="ECO:0000313" key="3">
    <source>
        <dbReference type="EMBL" id="ACY14323.1"/>
    </source>
</evidence>
<evidence type="ECO:0000256" key="2">
    <source>
        <dbReference type="SAM" id="Phobius"/>
    </source>
</evidence>
<dbReference type="InterPro" id="IPR007401">
    <property type="entry name" value="DUF454"/>
</dbReference>
<keyword evidence="2" id="KW-0812">Transmembrane</keyword>
<evidence type="ECO:0000256" key="1">
    <source>
        <dbReference type="SAM" id="MobiDB-lite"/>
    </source>
</evidence>
<dbReference type="GO" id="GO:0005886">
    <property type="term" value="C:plasma membrane"/>
    <property type="evidence" value="ECO:0007669"/>
    <property type="project" value="TreeGrafter"/>
</dbReference>
<dbReference type="EMBL" id="CP001804">
    <property type="protein sequence ID" value="ACY14323.1"/>
    <property type="molecule type" value="Genomic_DNA"/>
</dbReference>
<keyword evidence="4" id="KW-1185">Reference proteome</keyword>